<evidence type="ECO:0000313" key="3">
    <source>
        <dbReference type="EMBL" id="MFD2141932.1"/>
    </source>
</evidence>
<comment type="similarity">
    <text evidence="1">Belongs to the short-chain dehydrogenases/reductases (SDR) family.</text>
</comment>
<evidence type="ECO:0000313" key="4">
    <source>
        <dbReference type="Proteomes" id="UP001597299"/>
    </source>
</evidence>
<accession>A0ABW4Z0C2</accession>
<organism evidence="3 4">
    <name type="scientific">Ancylobacter oerskovii</name>
    <dbReference type="NCBI Taxonomy" id="459519"/>
    <lineage>
        <taxon>Bacteria</taxon>
        <taxon>Pseudomonadati</taxon>
        <taxon>Pseudomonadota</taxon>
        <taxon>Alphaproteobacteria</taxon>
        <taxon>Hyphomicrobiales</taxon>
        <taxon>Xanthobacteraceae</taxon>
        <taxon>Ancylobacter</taxon>
    </lineage>
</organism>
<evidence type="ECO:0000256" key="2">
    <source>
        <dbReference type="ARBA" id="ARBA00023002"/>
    </source>
</evidence>
<name>A0ABW4Z0C2_9HYPH</name>
<dbReference type="SUPFAM" id="SSF51735">
    <property type="entry name" value="NAD(P)-binding Rossmann-fold domains"/>
    <property type="match status" value="1"/>
</dbReference>
<dbReference type="NCBIfam" id="NF005489">
    <property type="entry name" value="PRK07102.1"/>
    <property type="match status" value="1"/>
</dbReference>
<dbReference type="RefSeq" id="WP_213351652.1">
    <property type="nucleotide sequence ID" value="NZ_JAHBGB010000006.1"/>
</dbReference>
<proteinExistence type="inferred from homology"/>
<keyword evidence="2" id="KW-0560">Oxidoreductase</keyword>
<dbReference type="Gene3D" id="3.40.50.720">
    <property type="entry name" value="NAD(P)-binding Rossmann-like Domain"/>
    <property type="match status" value="1"/>
</dbReference>
<dbReference type="InterPro" id="IPR002347">
    <property type="entry name" value="SDR_fam"/>
</dbReference>
<dbReference type="PRINTS" id="PR00081">
    <property type="entry name" value="GDHRDH"/>
</dbReference>
<evidence type="ECO:0000256" key="1">
    <source>
        <dbReference type="ARBA" id="ARBA00006484"/>
    </source>
</evidence>
<dbReference type="PANTHER" id="PTHR44196">
    <property type="entry name" value="DEHYDROGENASE/REDUCTASE SDR FAMILY MEMBER 7B"/>
    <property type="match status" value="1"/>
</dbReference>
<protein>
    <submittedName>
        <fullName evidence="3">SDR family oxidoreductase</fullName>
    </submittedName>
</protein>
<dbReference type="Proteomes" id="UP001597299">
    <property type="component" value="Unassembled WGS sequence"/>
</dbReference>
<dbReference type="PANTHER" id="PTHR44196:SF1">
    <property type="entry name" value="DEHYDROGENASE_REDUCTASE SDR FAMILY MEMBER 7B"/>
    <property type="match status" value="1"/>
</dbReference>
<sequence>MLVVGGTSDMGRAIAHRHAAAGGALILTARDTARMEPDAQDIRLRYRTEVTVVGFDLLALETHAGLLDGLPALPDIVVCVAGLLGDHTVSRGDPIAAKLVMETNYVAPALLLGLVANRFEARGRGVIVGISSVAGERGRASNYVYGSAKAGFTAFLSGLRARLSRTSVRVVTIKPGFVATRMTAGLKLPPVLTAQPEEVGAAVAAAIRRHKDVVYVRSIWQPIMTIIRHMPETMFKRIKY</sequence>
<gene>
    <name evidence="3" type="ORF">ACFSNC_16095</name>
</gene>
<dbReference type="EMBL" id="JBHUHD010000001">
    <property type="protein sequence ID" value="MFD2141932.1"/>
    <property type="molecule type" value="Genomic_DNA"/>
</dbReference>
<reference evidence="4" key="1">
    <citation type="journal article" date="2019" name="Int. J. Syst. Evol. Microbiol.">
        <title>The Global Catalogue of Microorganisms (GCM) 10K type strain sequencing project: providing services to taxonomists for standard genome sequencing and annotation.</title>
        <authorList>
            <consortium name="The Broad Institute Genomics Platform"/>
            <consortium name="The Broad Institute Genome Sequencing Center for Infectious Disease"/>
            <person name="Wu L."/>
            <person name="Ma J."/>
        </authorList>
    </citation>
    <scope>NUCLEOTIDE SEQUENCE [LARGE SCALE GENOMIC DNA]</scope>
    <source>
        <strain evidence="4">CCM 7435</strain>
    </source>
</reference>
<dbReference type="Pfam" id="PF00106">
    <property type="entry name" value="adh_short"/>
    <property type="match status" value="1"/>
</dbReference>
<comment type="caution">
    <text evidence="3">The sequence shown here is derived from an EMBL/GenBank/DDBJ whole genome shotgun (WGS) entry which is preliminary data.</text>
</comment>
<dbReference type="InterPro" id="IPR036291">
    <property type="entry name" value="NAD(P)-bd_dom_sf"/>
</dbReference>
<keyword evidence="4" id="KW-1185">Reference proteome</keyword>